<evidence type="ECO:0000256" key="1">
    <source>
        <dbReference type="SAM" id="MobiDB-lite"/>
    </source>
</evidence>
<sequence length="774" mass="85010">MSMGTSASGGLPDVSLLIQDLLSPPWTVLSSSTPQLITLHLSTLSLLDPATSALISTLISCIASSPSLWRGQATASSSASSWATWRTLNWTRANEVYTSLVQGCLYRASEIAKEHGTGWKARRTYAQFVELYLQGIQDDQVGELAHDKSTTRTMRVHPVVRLLITSALLAALQSIKQRQDKLYVGGSALMGRAHDQVLAAWDEYFREEEQDARLGATAMEWNGNTKTDQVSNDLPSWFAAQTFPMFPVDLLAAGPVSSLLNLLTKSWSNCFAGGTLFDSLSCDLIQTPEGLSWTIPSPSHDQLSTLTQAPLFQALGPLSRAISRLIQAAALAARTTHSSTPSSSPPLVSVISLGSTLGSTLERVVDRVQKGWASTPWSDLEDDTQLSPSTRERKEPWTLLKSLLFALTLIDASLLIIVEPRPEALATRLQLDLAAQAVRVLHRSYFITIRFGSDGFSAWRGVWAGLMEVVGGDTRSQVEDLMTSMEPARLGHTHERLVQRSETTFYLNAAEVLMKRIGDQYLEEKVLPCCYPYLEDVKYRDTFESAHSVLLAVFATHKKVSSDLAVWYTKVLLQAYPKLMSAAQLRLAFTTIVRCASTTSDALAWYCIEELLSTIRNIPTSTTSTPSLPTPDNSPPSTLDHPPTTSSNVAGRNYEDDLNSTRLDETSSLSPVEVKALSLPRGHLFLTLIDQTTSVNLVLLRMVLDQIWVLVKEEPREADEGIVANGNGNGKEGEVVTGRQALIKVLFATLGEGLDATKRGEGVRYWLERREELQ</sequence>
<protein>
    <submittedName>
        <fullName evidence="2">BZ3500_MvSof-1268-A1-R1_Chr3-1g06004 protein</fullName>
    </submittedName>
</protein>
<dbReference type="STRING" id="289078.A0A2X0KYZ4"/>
<dbReference type="EMBL" id="FMWP01000096">
    <property type="protein sequence ID" value="SCZ99421.1"/>
    <property type="molecule type" value="Genomic_DNA"/>
</dbReference>
<dbReference type="InterPro" id="IPR055334">
    <property type="entry name" value="PEX8-like"/>
</dbReference>
<dbReference type="AlphaFoldDB" id="A0A2X0KYZ4"/>
<gene>
    <name evidence="2" type="ORF">BZ3500_MVSOF-1268-A1-R1_CHR3-1G06004</name>
</gene>
<dbReference type="PANTHER" id="PTHR39214">
    <property type="entry name" value="MICROBODY (PEROXISOME) BIOGENESIS PROTEIN PEROXIN 8 (EUROFUNG)"/>
    <property type="match status" value="1"/>
</dbReference>
<reference evidence="3" key="1">
    <citation type="submission" date="2016-10" db="EMBL/GenBank/DDBJ databases">
        <authorList>
            <person name="Jeantristanb JTB J.-T."/>
            <person name="Ricardo R."/>
        </authorList>
    </citation>
    <scope>NUCLEOTIDE SEQUENCE [LARGE SCALE GENOMIC DNA]</scope>
</reference>
<feature type="region of interest" description="Disordered" evidence="1">
    <location>
        <begin position="620"/>
        <end position="654"/>
    </location>
</feature>
<name>A0A2X0KYZ4_9BASI</name>
<accession>A0A2X0KYZ4</accession>
<evidence type="ECO:0000313" key="3">
    <source>
        <dbReference type="Proteomes" id="UP000249723"/>
    </source>
</evidence>
<organism evidence="2 3">
    <name type="scientific">Microbotryum saponariae</name>
    <dbReference type="NCBI Taxonomy" id="289078"/>
    <lineage>
        <taxon>Eukaryota</taxon>
        <taxon>Fungi</taxon>
        <taxon>Dikarya</taxon>
        <taxon>Basidiomycota</taxon>
        <taxon>Pucciniomycotina</taxon>
        <taxon>Microbotryomycetes</taxon>
        <taxon>Microbotryales</taxon>
        <taxon>Microbotryaceae</taxon>
        <taxon>Microbotryum</taxon>
    </lineage>
</organism>
<dbReference type="Proteomes" id="UP000249723">
    <property type="component" value="Unassembled WGS sequence"/>
</dbReference>
<dbReference type="PANTHER" id="PTHR39214:SF1">
    <property type="entry name" value="MICROBODY (PEROXISOME) BIOGENESIS PROTEIN PEROXIN 8 (EUROFUNG)"/>
    <property type="match status" value="1"/>
</dbReference>
<proteinExistence type="predicted"/>
<dbReference type="OrthoDB" id="2357318at2759"/>
<keyword evidence="3" id="KW-1185">Reference proteome</keyword>
<evidence type="ECO:0000313" key="2">
    <source>
        <dbReference type="EMBL" id="SCZ99421.1"/>
    </source>
</evidence>